<feature type="compositionally biased region" description="Low complexity" evidence="2">
    <location>
        <begin position="432"/>
        <end position="442"/>
    </location>
</feature>
<keyword evidence="5" id="KW-1185">Reference proteome</keyword>
<dbReference type="SUPFAM" id="SSF54928">
    <property type="entry name" value="RNA-binding domain, RBD"/>
    <property type="match status" value="1"/>
</dbReference>
<protein>
    <recommendedName>
        <fullName evidence="3">RRM domain-containing protein</fullName>
    </recommendedName>
</protein>
<feature type="compositionally biased region" description="Polar residues" evidence="2">
    <location>
        <begin position="473"/>
        <end position="484"/>
    </location>
</feature>
<sequence length="617" mass="68067">MEFAVAQNGPSCHIRLGPLFFPLDLTPLPDVAMELAQAARVVSITLKNVDNGDQGEKSGFIIASFASVETANHCFKMIEAMIASSDRQWKLEQIPVNDSSGVASSQDVLGEPLAETTVVCNGEQQAEDGYVLVGGLLPSVDEQTLADIFGASDVVSVKFTHEPGQLYNHSLTLKSAIVQFKAKDSAEAAIASYEGYELDDGVTKTCISMQLLQGNATGANTNPPSLETNADGEDQIEKPSNGHVELGCEILEQTPEQICASIRELMIAERTNWAELAGVEDLWLLLDKVVQTIGWQPEETLKEAMMTTLQAALADCQYDWLAEHLKMLQRRWAKEADNPDKSKVRRRLLLVSAEGRSIPGHDHVPPLTKKFRKRNNKQTIALMGIGGVLSKMKSQSEQPANSKNNLPVDKGKKKTTSEQRSSTKRRKREQSSSESGEASSTSSPPPSSSSDEGEEREEGEYYKSKMRRHRANSDGSKSKNTMNSRRSKQIDPEWTQSILEQVIPHMFRMMPKLIEWMNVNNSSSSMDPQFRPETVNMTQNFSNPPMMPLPMNNYTYRAPSVPVGPPYAPMVANLNVPPPTNVSQPLYGVHSSAYNYSGTTLRMPFAPAPPPPPNRQY</sequence>
<name>A0A085M3B3_9BILA</name>
<dbReference type="SMART" id="SM00360">
    <property type="entry name" value="RRM"/>
    <property type="match status" value="1"/>
</dbReference>
<accession>A0A085M3B3</accession>
<evidence type="ECO:0000313" key="5">
    <source>
        <dbReference type="Proteomes" id="UP000030764"/>
    </source>
</evidence>
<reference evidence="4 5" key="1">
    <citation type="journal article" date="2014" name="Nat. Genet.">
        <title>Genome and transcriptome of the porcine whipworm Trichuris suis.</title>
        <authorList>
            <person name="Jex A.R."/>
            <person name="Nejsum P."/>
            <person name="Schwarz E.M."/>
            <person name="Hu L."/>
            <person name="Young N.D."/>
            <person name="Hall R.S."/>
            <person name="Korhonen P.K."/>
            <person name="Liao S."/>
            <person name="Thamsborg S."/>
            <person name="Xia J."/>
            <person name="Xu P."/>
            <person name="Wang S."/>
            <person name="Scheerlinck J.P."/>
            <person name="Hofmann A."/>
            <person name="Sternberg P.W."/>
            <person name="Wang J."/>
            <person name="Gasser R.B."/>
        </authorList>
    </citation>
    <scope>NUCLEOTIDE SEQUENCE [LARGE SCALE GENOMIC DNA]</scope>
    <source>
        <strain evidence="4">DCEP-RM93M</strain>
    </source>
</reference>
<dbReference type="PROSITE" id="PS50102">
    <property type="entry name" value="RRM"/>
    <property type="match status" value="1"/>
</dbReference>
<dbReference type="Gene3D" id="3.30.70.330">
    <property type="match status" value="1"/>
</dbReference>
<dbReference type="CDD" id="cd00590">
    <property type="entry name" value="RRM_SF"/>
    <property type="match status" value="1"/>
</dbReference>
<evidence type="ECO:0000256" key="1">
    <source>
        <dbReference type="PROSITE-ProRule" id="PRU00176"/>
    </source>
</evidence>
<keyword evidence="1" id="KW-0694">RNA-binding</keyword>
<dbReference type="Pfam" id="PF00076">
    <property type="entry name" value="RRM_1"/>
    <property type="match status" value="1"/>
</dbReference>
<dbReference type="InterPro" id="IPR000504">
    <property type="entry name" value="RRM_dom"/>
</dbReference>
<proteinExistence type="predicted"/>
<dbReference type="InterPro" id="IPR012677">
    <property type="entry name" value="Nucleotide-bd_a/b_plait_sf"/>
</dbReference>
<evidence type="ECO:0000256" key="2">
    <source>
        <dbReference type="SAM" id="MobiDB-lite"/>
    </source>
</evidence>
<feature type="compositionally biased region" description="Polar residues" evidence="2">
    <location>
        <begin position="392"/>
        <end position="405"/>
    </location>
</feature>
<gene>
    <name evidence="4" type="ORF">M513_07405</name>
</gene>
<dbReference type="GO" id="GO:0003723">
    <property type="term" value="F:RNA binding"/>
    <property type="evidence" value="ECO:0007669"/>
    <property type="project" value="UniProtKB-UniRule"/>
</dbReference>
<evidence type="ECO:0000259" key="3">
    <source>
        <dbReference type="PROSITE" id="PS50102"/>
    </source>
</evidence>
<evidence type="ECO:0000313" key="4">
    <source>
        <dbReference type="EMBL" id="KFD51709.1"/>
    </source>
</evidence>
<dbReference type="InterPro" id="IPR035979">
    <property type="entry name" value="RBD_domain_sf"/>
</dbReference>
<dbReference type="AlphaFoldDB" id="A0A085M3B3"/>
<feature type="domain" description="RRM" evidence="3">
    <location>
        <begin position="129"/>
        <end position="201"/>
    </location>
</feature>
<feature type="region of interest" description="Disordered" evidence="2">
    <location>
        <begin position="392"/>
        <end position="493"/>
    </location>
</feature>
<feature type="region of interest" description="Disordered" evidence="2">
    <location>
        <begin position="356"/>
        <end position="375"/>
    </location>
</feature>
<organism evidence="4 5">
    <name type="scientific">Trichuris suis</name>
    <name type="common">pig whipworm</name>
    <dbReference type="NCBI Taxonomy" id="68888"/>
    <lineage>
        <taxon>Eukaryota</taxon>
        <taxon>Metazoa</taxon>
        <taxon>Ecdysozoa</taxon>
        <taxon>Nematoda</taxon>
        <taxon>Enoplea</taxon>
        <taxon>Dorylaimia</taxon>
        <taxon>Trichinellida</taxon>
        <taxon>Trichuridae</taxon>
        <taxon>Trichuris</taxon>
    </lineage>
</organism>
<dbReference type="EMBL" id="KL363236">
    <property type="protein sequence ID" value="KFD51709.1"/>
    <property type="molecule type" value="Genomic_DNA"/>
</dbReference>
<dbReference type="Proteomes" id="UP000030764">
    <property type="component" value="Unassembled WGS sequence"/>
</dbReference>